<dbReference type="EMBL" id="JAFIQS010000009">
    <property type="protein sequence ID" value="KAG5165848.1"/>
    <property type="molecule type" value="Genomic_DNA"/>
</dbReference>
<name>A0A8H7XS82_PSICU</name>
<reference evidence="1" key="1">
    <citation type="submission" date="2021-02" db="EMBL/GenBank/DDBJ databases">
        <title>Psilocybe cubensis genome.</title>
        <authorList>
            <person name="Mckernan K.J."/>
            <person name="Crawford S."/>
            <person name="Trippe A."/>
            <person name="Kane L.T."/>
            <person name="Mclaughlin S."/>
        </authorList>
    </citation>
    <scope>NUCLEOTIDE SEQUENCE [LARGE SCALE GENOMIC DNA]</scope>
    <source>
        <strain evidence="1">MGC-MH-2018</strain>
    </source>
</reference>
<dbReference type="AlphaFoldDB" id="A0A8H7XS82"/>
<dbReference type="SUPFAM" id="SSF52047">
    <property type="entry name" value="RNI-like"/>
    <property type="match status" value="1"/>
</dbReference>
<comment type="caution">
    <text evidence="1">The sequence shown here is derived from an EMBL/GenBank/DDBJ whole genome shotgun (WGS) entry which is preliminary data.</text>
</comment>
<accession>A0A8H7XS82</accession>
<protein>
    <submittedName>
        <fullName evidence="1">Uncharacterized protein</fullName>
    </submittedName>
</protein>
<dbReference type="OrthoDB" id="3055718at2759"/>
<proteinExistence type="predicted"/>
<gene>
    <name evidence="1" type="ORF">JR316_009434</name>
</gene>
<sequence length="449" mass="51017">MSLTPTAEENSPSLPFDVLCSVAAALASEPAWESKFTTLSALSRCCSSLRAVCQQHIFHTINLCPRICDSSRRPSRPDNDYHVPSILFRELERILEHNLGIARYIRALHYNSHPSNFTGNRVSRLLDKLGELESLRVTFFVDISEFGEVEDYGTEDENYDINPISVNWQSFPSNLQNSLIGLINLQSFRRLDMEHVINFPVYLLKFSRLQMLHLAHCRILIPSALSHSSSEERAPTQLRSLYLAPGARVNADVLRTALDFSSIRVLEFEFVYQGDEEQVGELLDSTPQITSLALRIGRRCPDINVVSSVLAAHDRVCRDLLQHLCLSSKLEPRELPKSNNFLLFNMLKDVPSWDVLETISITLEEVPQFSDYYVKDLEKLDKHLSNKSIFPALRKVSISIELVINYAIDDFNPDDGPWSKLPEMHLLNLAHSSIDVDYSVGDFPGYSDY</sequence>
<organism evidence="1">
    <name type="scientific">Psilocybe cubensis</name>
    <name type="common">Psychedelic mushroom</name>
    <name type="synonym">Stropharia cubensis</name>
    <dbReference type="NCBI Taxonomy" id="181762"/>
    <lineage>
        <taxon>Eukaryota</taxon>
        <taxon>Fungi</taxon>
        <taxon>Dikarya</taxon>
        <taxon>Basidiomycota</taxon>
        <taxon>Agaricomycotina</taxon>
        <taxon>Agaricomycetes</taxon>
        <taxon>Agaricomycetidae</taxon>
        <taxon>Agaricales</taxon>
        <taxon>Agaricineae</taxon>
        <taxon>Strophariaceae</taxon>
        <taxon>Psilocybe</taxon>
    </lineage>
</organism>
<evidence type="ECO:0000313" key="1">
    <source>
        <dbReference type="EMBL" id="KAG5165848.1"/>
    </source>
</evidence>